<dbReference type="InterPro" id="IPR042098">
    <property type="entry name" value="TauD-like_sf"/>
</dbReference>
<dbReference type="SUPFAM" id="SSF51197">
    <property type="entry name" value="Clavaminate synthase-like"/>
    <property type="match status" value="1"/>
</dbReference>
<gene>
    <name evidence="4" type="ORF">GP2143_00010</name>
</gene>
<comment type="cofactor">
    <cofactor evidence="1">
        <name>Fe(2+)</name>
        <dbReference type="ChEBI" id="CHEBI:29033"/>
    </cofactor>
</comment>
<evidence type="ECO:0000313" key="4">
    <source>
        <dbReference type="EMBL" id="EAW29569.1"/>
    </source>
</evidence>
<dbReference type="GO" id="GO:0016706">
    <property type="term" value="F:2-oxoglutarate-dependent dioxygenase activity"/>
    <property type="evidence" value="ECO:0007669"/>
    <property type="project" value="UniProtKB-ARBA"/>
</dbReference>
<dbReference type="eggNOG" id="COG2175">
    <property type="taxonomic scope" value="Bacteria"/>
</dbReference>
<dbReference type="Pfam" id="PF02668">
    <property type="entry name" value="TauD"/>
    <property type="match status" value="1"/>
</dbReference>
<name>A0YHW9_9GAMM</name>
<dbReference type="Proteomes" id="UP000004931">
    <property type="component" value="Unassembled WGS sequence"/>
</dbReference>
<keyword evidence="5" id="KW-1185">Reference proteome</keyword>
<dbReference type="PANTHER" id="PTHR10696">
    <property type="entry name" value="GAMMA-BUTYROBETAINE HYDROXYLASE-RELATED"/>
    <property type="match status" value="1"/>
</dbReference>
<accession>A0YHW9</accession>
<dbReference type="OrthoDB" id="9769888at2"/>
<evidence type="ECO:0000256" key="1">
    <source>
        <dbReference type="ARBA" id="ARBA00001954"/>
    </source>
</evidence>
<dbReference type="InterPro" id="IPR003819">
    <property type="entry name" value="TauD/TfdA-like"/>
</dbReference>
<protein>
    <submittedName>
        <fullName evidence="4">SyrP protein, putative</fullName>
    </submittedName>
</protein>
<keyword evidence="2" id="KW-0560">Oxidoreductase</keyword>
<sequence>KTIAEAKKWVSDNLAILKKELSCTGAVLFRGFPIVDAESYGDFFTAFNYPNFTYKESLSNAVRINHTETVFTANEAPKEVEIYLHNEMAQTPVYPAIISLFCEHAADHGGATVICRSDFVYQQLLAAVPELTNKLAQVGIKYTTLMPGKDDPQSGQGRSWRGTLSVKSVAEAEDKLRSLGYTWTWNDDGSLSAQTAALPVIKTLEGNRKVCFNQLVAAYMGWKGVRENPAIALCFGDDSEIPKSFLDTLVSIAKALSFDLVWRDGDVVIVDNHLVMHGRQPYSGERKRKVLVVLGAEV</sequence>
<feature type="domain" description="TauD/TfdA-like" evidence="3">
    <location>
        <begin position="14"/>
        <end position="292"/>
    </location>
</feature>
<feature type="non-terminal residue" evidence="4">
    <location>
        <position position="1"/>
    </location>
</feature>
<evidence type="ECO:0000259" key="3">
    <source>
        <dbReference type="Pfam" id="PF02668"/>
    </source>
</evidence>
<reference evidence="4 5" key="1">
    <citation type="journal article" date="2010" name="J. Bacteriol.">
        <title>Genome sequence of the oligotrophic marine Gammaproteobacterium HTCC2143, isolated from the Oregon Coast.</title>
        <authorList>
            <person name="Oh H.M."/>
            <person name="Kang I."/>
            <person name="Ferriera S."/>
            <person name="Giovannoni S.J."/>
            <person name="Cho J.C."/>
        </authorList>
    </citation>
    <scope>NUCLEOTIDE SEQUENCE [LARGE SCALE GENOMIC DNA]</scope>
    <source>
        <strain evidence="4 5">HTCC2143</strain>
    </source>
</reference>
<dbReference type="PANTHER" id="PTHR10696:SF21">
    <property type="entry name" value="TAUD_TFDA-LIKE DOMAIN-CONTAINING PROTEIN"/>
    <property type="match status" value="1"/>
</dbReference>
<dbReference type="STRING" id="247633.GP2143_00010"/>
<comment type="caution">
    <text evidence="4">The sequence shown here is derived from an EMBL/GenBank/DDBJ whole genome shotgun (WGS) entry which is preliminary data.</text>
</comment>
<organism evidence="4 5">
    <name type="scientific">marine gamma proteobacterium HTCC2143</name>
    <dbReference type="NCBI Taxonomy" id="247633"/>
    <lineage>
        <taxon>Bacteria</taxon>
        <taxon>Pseudomonadati</taxon>
        <taxon>Pseudomonadota</taxon>
        <taxon>Gammaproteobacteria</taxon>
        <taxon>Cellvibrionales</taxon>
        <taxon>Spongiibacteraceae</taxon>
        <taxon>BD1-7 clade</taxon>
    </lineage>
</organism>
<evidence type="ECO:0000313" key="5">
    <source>
        <dbReference type="Proteomes" id="UP000004931"/>
    </source>
</evidence>
<dbReference type="AlphaFoldDB" id="A0YHW9"/>
<proteinExistence type="predicted"/>
<dbReference type="InterPro" id="IPR050411">
    <property type="entry name" value="AlphaKG_dependent_hydroxylases"/>
</dbReference>
<dbReference type="EMBL" id="AAVT01000028">
    <property type="protein sequence ID" value="EAW29569.1"/>
    <property type="molecule type" value="Genomic_DNA"/>
</dbReference>
<dbReference type="Gene3D" id="3.60.130.10">
    <property type="entry name" value="Clavaminate synthase-like"/>
    <property type="match status" value="1"/>
</dbReference>
<evidence type="ECO:0000256" key="2">
    <source>
        <dbReference type="ARBA" id="ARBA00023002"/>
    </source>
</evidence>